<gene>
    <name evidence="1" type="ORF">Pta02_02070</name>
</gene>
<dbReference type="AlphaFoldDB" id="A0A8J3SPF9"/>
<sequence>MTGQYGDLPAVLARAALMDIATVSTFFVSLEPALLAPGVHPIPAGAVRLDVRYPPDIRPRENMMRMSTRVRT</sequence>
<organism evidence="1 2">
    <name type="scientific">Planobispora takensis</name>
    <dbReference type="NCBI Taxonomy" id="1367882"/>
    <lineage>
        <taxon>Bacteria</taxon>
        <taxon>Bacillati</taxon>
        <taxon>Actinomycetota</taxon>
        <taxon>Actinomycetes</taxon>
        <taxon>Streptosporangiales</taxon>
        <taxon>Streptosporangiaceae</taxon>
        <taxon>Planobispora</taxon>
    </lineage>
</organism>
<evidence type="ECO:0000313" key="2">
    <source>
        <dbReference type="Proteomes" id="UP000634476"/>
    </source>
</evidence>
<comment type="caution">
    <text evidence="1">The sequence shown here is derived from an EMBL/GenBank/DDBJ whole genome shotgun (WGS) entry which is preliminary data.</text>
</comment>
<keyword evidence="2" id="KW-1185">Reference proteome</keyword>
<accession>A0A8J3SPF9</accession>
<dbReference type="Proteomes" id="UP000634476">
    <property type="component" value="Unassembled WGS sequence"/>
</dbReference>
<evidence type="ECO:0000313" key="1">
    <source>
        <dbReference type="EMBL" id="GIH98198.1"/>
    </source>
</evidence>
<proteinExistence type="predicted"/>
<name>A0A8J3SPF9_9ACTN</name>
<dbReference type="EMBL" id="BOOK01000001">
    <property type="protein sequence ID" value="GIH98198.1"/>
    <property type="molecule type" value="Genomic_DNA"/>
</dbReference>
<protein>
    <submittedName>
        <fullName evidence="1">Uncharacterized protein</fullName>
    </submittedName>
</protein>
<reference evidence="1" key="1">
    <citation type="submission" date="2021-01" db="EMBL/GenBank/DDBJ databases">
        <title>Whole genome shotgun sequence of Planobispora takensis NBRC 109077.</title>
        <authorList>
            <person name="Komaki H."/>
            <person name="Tamura T."/>
        </authorList>
    </citation>
    <scope>NUCLEOTIDE SEQUENCE</scope>
    <source>
        <strain evidence="1">NBRC 109077</strain>
    </source>
</reference>